<evidence type="ECO:0000313" key="1">
    <source>
        <dbReference type="EMBL" id="VDP78248.1"/>
    </source>
</evidence>
<dbReference type="EMBL" id="UZAL01041274">
    <property type="protein sequence ID" value="VDP78248.1"/>
    <property type="molecule type" value="Genomic_DNA"/>
</dbReference>
<dbReference type="Proteomes" id="UP000269396">
    <property type="component" value="Unassembled WGS sequence"/>
</dbReference>
<proteinExistence type="predicted"/>
<organism evidence="1 2">
    <name type="scientific">Schistosoma mattheei</name>
    <dbReference type="NCBI Taxonomy" id="31246"/>
    <lineage>
        <taxon>Eukaryota</taxon>
        <taxon>Metazoa</taxon>
        <taxon>Spiralia</taxon>
        <taxon>Lophotrochozoa</taxon>
        <taxon>Platyhelminthes</taxon>
        <taxon>Trematoda</taxon>
        <taxon>Digenea</taxon>
        <taxon>Strigeidida</taxon>
        <taxon>Schistosomatoidea</taxon>
        <taxon>Schistosomatidae</taxon>
        <taxon>Schistosoma</taxon>
    </lineage>
</organism>
<gene>
    <name evidence="1" type="ORF">SMTD_LOCUS18878</name>
</gene>
<dbReference type="AlphaFoldDB" id="A0A183PWZ2"/>
<dbReference type="PANTHER" id="PTHR33053">
    <property type="entry name" value="PROTEIN, PUTATIVE-RELATED"/>
    <property type="match status" value="1"/>
</dbReference>
<evidence type="ECO:0000313" key="2">
    <source>
        <dbReference type="Proteomes" id="UP000269396"/>
    </source>
</evidence>
<name>A0A183PWZ2_9TREM</name>
<protein>
    <submittedName>
        <fullName evidence="1">Uncharacterized protein</fullName>
    </submittedName>
</protein>
<dbReference type="PANTHER" id="PTHR33053:SF25">
    <property type="entry name" value="TRANSPOSASE DOMAIN-CONTAINING PROTEIN"/>
    <property type="match status" value="1"/>
</dbReference>
<accession>A0A183PWZ2</accession>
<sequence length="326" mass="36740">MIGIYGGNTKPAEFNEFSADTISGIKEMADVGLFSVKFNKYIAIRLAAVMCDSPARSSVRYTANHNGCVASNPSDFLRKCRALDFVSTWKASECRLFLPYLGPVILQKALPQPLYVNFRRLALSICLLAHPKLHNTVEESARIDLQNFLKEYEWCYGSETLVYNVHSLAHLPNDVRAHGPLDSFSAFPFESYMRQIKDSVYSGFAVAKQPAQRCAENMYLYDRLQLTCLTDTTSITSFKSDNVVVVNGKPGLVTDIKEDGLPKFRFFTDPRNYFEDPFPSSDIGIFMCSVVIHDHTWISLKDTDCKCIAINFINNLVIIPLLHALM</sequence>
<keyword evidence="2" id="KW-1185">Reference proteome</keyword>
<reference evidence="1 2" key="1">
    <citation type="submission" date="2018-11" db="EMBL/GenBank/DDBJ databases">
        <authorList>
            <consortium name="Pathogen Informatics"/>
        </authorList>
    </citation>
    <scope>NUCLEOTIDE SEQUENCE [LARGE SCALE GENOMIC DNA]</scope>
    <source>
        <strain>Denwood</strain>
        <strain evidence="2">Zambia</strain>
    </source>
</reference>